<gene>
    <name evidence="4" type="ORF">Anas_05610</name>
</gene>
<name>A0A5N5SJ24_9CRUS</name>
<keyword evidence="2" id="KW-0732">Signal</keyword>
<dbReference type="GO" id="GO:0008061">
    <property type="term" value="F:chitin binding"/>
    <property type="evidence" value="ECO:0007669"/>
    <property type="project" value="InterPro"/>
</dbReference>
<keyword evidence="5" id="KW-1185">Reference proteome</keyword>
<dbReference type="AlphaFoldDB" id="A0A5N5SJ24"/>
<dbReference type="GO" id="GO:0005576">
    <property type="term" value="C:extracellular region"/>
    <property type="evidence" value="ECO:0007669"/>
    <property type="project" value="InterPro"/>
</dbReference>
<evidence type="ECO:0000256" key="1">
    <source>
        <dbReference type="SAM" id="MobiDB-lite"/>
    </source>
</evidence>
<comment type="caution">
    <text evidence="4">The sequence shown here is derived from an EMBL/GenBank/DDBJ whole genome shotgun (WGS) entry which is preliminary data.</text>
</comment>
<sequence>MGLRILVYIVPLIISICMQKSSGSYGFGYRAYPIQDCAENSTYFGYCVDCETQVECNNGITTQNHTCSYSQACQVKSVYSACSDITDVPDCFCPQNETVKKPDPYDDTKYLLCADGERYIFECSDGEIFYNETQSCGISTTPFPSGCPGDINIKMYLNCTCFRYCFNDGNYADSCCPSGEIFDESTEQCEVFEFFSCTDREDGRYADNHNCSIYHTCVEGDLFTTDYCQEGLVFNETTGLCEEGDCDEIPDCGVCPDDQTFIKIDCLNFYDCRENTESSDPEFVPVPEKCPEDSCFNEETGSCEENRTGTNSGSEDSVFSRQS</sequence>
<evidence type="ECO:0000313" key="5">
    <source>
        <dbReference type="Proteomes" id="UP000326759"/>
    </source>
</evidence>
<dbReference type="PROSITE" id="PS50940">
    <property type="entry name" value="CHIT_BIND_II"/>
    <property type="match status" value="2"/>
</dbReference>
<reference evidence="4 5" key="1">
    <citation type="journal article" date="2019" name="PLoS Biol.">
        <title>Sex chromosomes control vertical transmission of feminizing Wolbachia symbionts in an isopod.</title>
        <authorList>
            <person name="Becking T."/>
            <person name="Chebbi M.A."/>
            <person name="Giraud I."/>
            <person name="Moumen B."/>
            <person name="Laverre T."/>
            <person name="Caubet Y."/>
            <person name="Peccoud J."/>
            <person name="Gilbert C."/>
            <person name="Cordaux R."/>
        </authorList>
    </citation>
    <scope>NUCLEOTIDE SEQUENCE [LARGE SCALE GENOMIC DNA]</scope>
    <source>
        <strain evidence="4">ANa2</strain>
        <tissue evidence="4">Whole body excluding digestive tract and cuticle</tissue>
    </source>
</reference>
<dbReference type="OrthoDB" id="6020543at2759"/>
<dbReference type="Pfam" id="PF01607">
    <property type="entry name" value="CBM_14"/>
    <property type="match status" value="2"/>
</dbReference>
<feature type="region of interest" description="Disordered" evidence="1">
    <location>
        <begin position="292"/>
        <end position="323"/>
    </location>
</feature>
<organism evidence="4 5">
    <name type="scientific">Armadillidium nasatum</name>
    <dbReference type="NCBI Taxonomy" id="96803"/>
    <lineage>
        <taxon>Eukaryota</taxon>
        <taxon>Metazoa</taxon>
        <taxon>Ecdysozoa</taxon>
        <taxon>Arthropoda</taxon>
        <taxon>Crustacea</taxon>
        <taxon>Multicrustacea</taxon>
        <taxon>Malacostraca</taxon>
        <taxon>Eumalacostraca</taxon>
        <taxon>Peracarida</taxon>
        <taxon>Isopoda</taxon>
        <taxon>Oniscidea</taxon>
        <taxon>Crinocheta</taxon>
        <taxon>Armadillidiidae</taxon>
        <taxon>Armadillidium</taxon>
    </lineage>
</organism>
<evidence type="ECO:0000259" key="3">
    <source>
        <dbReference type="PROSITE" id="PS50940"/>
    </source>
</evidence>
<dbReference type="SUPFAM" id="SSF57625">
    <property type="entry name" value="Invertebrate chitin-binding proteins"/>
    <property type="match status" value="2"/>
</dbReference>
<dbReference type="SMART" id="SM00494">
    <property type="entry name" value="ChtBD2"/>
    <property type="match status" value="3"/>
</dbReference>
<proteinExistence type="predicted"/>
<feature type="domain" description="Chitin-binding type-2" evidence="3">
    <location>
        <begin position="194"/>
        <end position="241"/>
    </location>
</feature>
<feature type="compositionally biased region" description="Polar residues" evidence="1">
    <location>
        <begin position="308"/>
        <end position="323"/>
    </location>
</feature>
<feature type="chain" id="PRO_5024316707" description="Chitin-binding type-2 domain-containing protein" evidence="2">
    <location>
        <begin position="24"/>
        <end position="323"/>
    </location>
</feature>
<feature type="domain" description="Chitin-binding type-2" evidence="3">
    <location>
        <begin position="90"/>
        <end position="149"/>
    </location>
</feature>
<dbReference type="Gene3D" id="2.170.140.10">
    <property type="entry name" value="Chitin binding domain"/>
    <property type="match status" value="2"/>
</dbReference>
<protein>
    <recommendedName>
        <fullName evidence="3">Chitin-binding type-2 domain-containing protein</fullName>
    </recommendedName>
</protein>
<dbReference type="InterPro" id="IPR002557">
    <property type="entry name" value="Chitin-bd_dom"/>
</dbReference>
<feature type="signal peptide" evidence="2">
    <location>
        <begin position="1"/>
        <end position="23"/>
    </location>
</feature>
<dbReference type="EMBL" id="SEYY01024488">
    <property type="protein sequence ID" value="KAB7494081.1"/>
    <property type="molecule type" value="Genomic_DNA"/>
</dbReference>
<accession>A0A5N5SJ24</accession>
<dbReference type="Proteomes" id="UP000326759">
    <property type="component" value="Unassembled WGS sequence"/>
</dbReference>
<dbReference type="InterPro" id="IPR036508">
    <property type="entry name" value="Chitin-bd_dom_sf"/>
</dbReference>
<evidence type="ECO:0000313" key="4">
    <source>
        <dbReference type="EMBL" id="KAB7494081.1"/>
    </source>
</evidence>
<evidence type="ECO:0000256" key="2">
    <source>
        <dbReference type="SAM" id="SignalP"/>
    </source>
</evidence>